<sequence>MANIQKVIALKGGNEYKEGRESKRAYKGRRKIGELFKHSWVRDGAEVDDEYEGIEDDGLDDQENDE</sequence>
<dbReference type="HOGENOM" id="CLU_2831207_0_0_1"/>
<evidence type="ECO:0000313" key="1">
    <source>
        <dbReference type="EMBL" id="KIV86170.1"/>
    </source>
</evidence>
<protein>
    <submittedName>
        <fullName evidence="1">Uncharacterized protein</fullName>
    </submittedName>
</protein>
<gene>
    <name evidence="1" type="ORF">PV11_01800</name>
</gene>
<reference evidence="1 2" key="1">
    <citation type="submission" date="2015-01" db="EMBL/GenBank/DDBJ databases">
        <title>The Genome Sequence of Exophiala sideris CBS121828.</title>
        <authorList>
            <consortium name="The Broad Institute Genomics Platform"/>
            <person name="Cuomo C."/>
            <person name="de Hoog S."/>
            <person name="Gorbushina A."/>
            <person name="Stielow B."/>
            <person name="Teixiera M."/>
            <person name="Abouelleil A."/>
            <person name="Chapman S.B."/>
            <person name="Priest M."/>
            <person name="Young S.K."/>
            <person name="Wortman J."/>
            <person name="Nusbaum C."/>
            <person name="Birren B."/>
        </authorList>
    </citation>
    <scope>NUCLEOTIDE SEQUENCE [LARGE SCALE GENOMIC DNA]</scope>
    <source>
        <strain evidence="1 2">CBS 121828</strain>
    </source>
</reference>
<dbReference type="EMBL" id="KN846951">
    <property type="protein sequence ID" value="KIV86170.1"/>
    <property type="molecule type" value="Genomic_DNA"/>
</dbReference>
<evidence type="ECO:0000313" key="2">
    <source>
        <dbReference type="Proteomes" id="UP000053599"/>
    </source>
</evidence>
<name>A0A0D1WBR0_9EURO</name>
<dbReference type="AlphaFoldDB" id="A0A0D1WBR0"/>
<organism evidence="1 2">
    <name type="scientific">Exophiala sideris</name>
    <dbReference type="NCBI Taxonomy" id="1016849"/>
    <lineage>
        <taxon>Eukaryota</taxon>
        <taxon>Fungi</taxon>
        <taxon>Dikarya</taxon>
        <taxon>Ascomycota</taxon>
        <taxon>Pezizomycotina</taxon>
        <taxon>Eurotiomycetes</taxon>
        <taxon>Chaetothyriomycetidae</taxon>
        <taxon>Chaetothyriales</taxon>
        <taxon>Herpotrichiellaceae</taxon>
        <taxon>Exophiala</taxon>
    </lineage>
</organism>
<accession>A0A0D1WBR0</accession>
<dbReference type="Proteomes" id="UP000053599">
    <property type="component" value="Unassembled WGS sequence"/>
</dbReference>
<proteinExistence type="predicted"/>
<dbReference type="OrthoDB" id="4502264at2759"/>